<sequence length="70" mass="8130">MSMETDYKFENFQEYYGDIKNVKKIINDCQICGAKLVLTHLSDYKNLLMQESARCPDCGQGNRKIIHVIN</sequence>
<dbReference type="KEGG" id="bsto:C0V70_15385"/>
<dbReference type="AlphaFoldDB" id="A0A2K9NWM3"/>
<keyword evidence="2" id="KW-1185">Reference proteome</keyword>
<dbReference type="EMBL" id="CP025704">
    <property type="protein sequence ID" value="AUN99465.1"/>
    <property type="molecule type" value="Genomic_DNA"/>
</dbReference>
<proteinExistence type="predicted"/>
<protein>
    <submittedName>
        <fullName evidence="1">Uncharacterized protein</fullName>
    </submittedName>
</protein>
<dbReference type="RefSeq" id="WP_102244756.1">
    <property type="nucleotide sequence ID" value="NZ_CP025704.1"/>
</dbReference>
<name>A0A2K9NWM3_BACTC</name>
<gene>
    <name evidence="1" type="ORF">C0V70_15385</name>
</gene>
<evidence type="ECO:0000313" key="2">
    <source>
        <dbReference type="Proteomes" id="UP000235584"/>
    </source>
</evidence>
<reference evidence="1 2" key="1">
    <citation type="submission" date="2018-01" db="EMBL/GenBank/DDBJ databases">
        <title>Complete genome sequence of Bacteriovorax stolpii DSM12778.</title>
        <authorList>
            <person name="Tang B."/>
            <person name="Chang J."/>
        </authorList>
    </citation>
    <scope>NUCLEOTIDE SEQUENCE [LARGE SCALE GENOMIC DNA]</scope>
    <source>
        <strain evidence="1 2">DSM 12778</strain>
    </source>
</reference>
<dbReference type="Proteomes" id="UP000235584">
    <property type="component" value="Chromosome"/>
</dbReference>
<accession>A0A2K9NWM3</accession>
<evidence type="ECO:0000313" key="1">
    <source>
        <dbReference type="EMBL" id="AUN99465.1"/>
    </source>
</evidence>
<dbReference type="OrthoDB" id="5295869at2"/>
<organism evidence="1 2">
    <name type="scientific">Bacteriovorax stolpii</name>
    <name type="common">Bdellovibrio stolpii</name>
    <dbReference type="NCBI Taxonomy" id="960"/>
    <lineage>
        <taxon>Bacteria</taxon>
        <taxon>Pseudomonadati</taxon>
        <taxon>Bdellovibrionota</taxon>
        <taxon>Bacteriovoracia</taxon>
        <taxon>Bacteriovoracales</taxon>
        <taxon>Bacteriovoracaceae</taxon>
        <taxon>Bacteriovorax</taxon>
    </lineage>
</organism>